<dbReference type="EC" id="2.7.13.3" evidence="2"/>
<dbReference type="PANTHER" id="PTHR24421:SF10">
    <property type="entry name" value="NITRATE_NITRITE SENSOR PROTEIN NARQ"/>
    <property type="match status" value="1"/>
</dbReference>
<evidence type="ECO:0000259" key="10">
    <source>
        <dbReference type="PROSITE" id="PS50109"/>
    </source>
</evidence>
<dbReference type="InterPro" id="IPR050482">
    <property type="entry name" value="Sensor_HK_TwoCompSys"/>
</dbReference>
<evidence type="ECO:0000256" key="5">
    <source>
        <dbReference type="ARBA" id="ARBA00022741"/>
    </source>
</evidence>
<dbReference type="Pfam" id="PF02518">
    <property type="entry name" value="HATPase_c"/>
    <property type="match status" value="1"/>
</dbReference>
<dbReference type="GO" id="GO:0016020">
    <property type="term" value="C:membrane"/>
    <property type="evidence" value="ECO:0007669"/>
    <property type="project" value="InterPro"/>
</dbReference>
<dbReference type="RefSeq" id="WP_117393716.1">
    <property type="nucleotide sequence ID" value="NZ_QWDC01000004.1"/>
</dbReference>
<keyword evidence="6" id="KW-0418">Kinase</keyword>
<evidence type="ECO:0000256" key="1">
    <source>
        <dbReference type="ARBA" id="ARBA00000085"/>
    </source>
</evidence>
<evidence type="ECO:0000313" key="11">
    <source>
        <dbReference type="EMBL" id="RFZ90302.1"/>
    </source>
</evidence>
<evidence type="ECO:0000256" key="2">
    <source>
        <dbReference type="ARBA" id="ARBA00012438"/>
    </source>
</evidence>
<dbReference type="Gene3D" id="3.30.565.10">
    <property type="entry name" value="Histidine kinase-like ATPase, C-terminal domain"/>
    <property type="match status" value="1"/>
</dbReference>
<evidence type="ECO:0000313" key="12">
    <source>
        <dbReference type="Proteomes" id="UP000264217"/>
    </source>
</evidence>
<keyword evidence="9" id="KW-1133">Transmembrane helix</keyword>
<gene>
    <name evidence="11" type="ORF">D0C36_21120</name>
</gene>
<evidence type="ECO:0000256" key="7">
    <source>
        <dbReference type="ARBA" id="ARBA00022840"/>
    </source>
</evidence>
<keyword evidence="12" id="KW-1185">Reference proteome</keyword>
<evidence type="ECO:0000256" key="6">
    <source>
        <dbReference type="ARBA" id="ARBA00022777"/>
    </source>
</evidence>
<dbReference type="CDD" id="cd16917">
    <property type="entry name" value="HATPase_UhpB-NarQ-NarX-like"/>
    <property type="match status" value="1"/>
</dbReference>
<feature type="transmembrane region" description="Helical" evidence="9">
    <location>
        <begin position="12"/>
        <end position="32"/>
    </location>
</feature>
<dbReference type="InterPro" id="IPR036890">
    <property type="entry name" value="HATPase_C_sf"/>
</dbReference>
<dbReference type="EMBL" id="QWDC01000004">
    <property type="protein sequence ID" value="RFZ90302.1"/>
    <property type="molecule type" value="Genomic_DNA"/>
</dbReference>
<dbReference type="SUPFAM" id="SSF55874">
    <property type="entry name" value="ATPase domain of HSP90 chaperone/DNA topoisomerase II/histidine kinase"/>
    <property type="match status" value="1"/>
</dbReference>
<keyword evidence="8" id="KW-0902">Two-component regulatory system</keyword>
<dbReference type="GO" id="GO:0005524">
    <property type="term" value="F:ATP binding"/>
    <property type="evidence" value="ECO:0007669"/>
    <property type="project" value="UniProtKB-KW"/>
</dbReference>
<dbReference type="OrthoDB" id="5401121at2"/>
<dbReference type="Pfam" id="PF07730">
    <property type="entry name" value="HisKA_3"/>
    <property type="match status" value="1"/>
</dbReference>
<keyword evidence="4" id="KW-0808">Transferase</keyword>
<comment type="caution">
    <text evidence="11">The sequence shown here is derived from an EMBL/GenBank/DDBJ whole genome shotgun (WGS) entry which is preliminary data.</text>
</comment>
<evidence type="ECO:0000256" key="4">
    <source>
        <dbReference type="ARBA" id="ARBA00022679"/>
    </source>
</evidence>
<name>A0A372NMX8_9SPHI</name>
<keyword evidence="5" id="KW-0547">Nucleotide-binding</keyword>
<sequence>MQITNNDNTAVLIILAMVGVFIFVAAFIIYSVRNQNRLLRQRQEFQQAQIDHQKELLRATIEMQEAERKRIGQDLHDDVGTTISGLRLLIEMFKPTGPDDPSFIEFTRSSKTIIDKVVKDVRNISHNLSPTTLRYYGLAAAIMEHCGIINQSGKLAITFENEAEQELADFHINTATALYRVLEELLNNTIKHSGASRANISIKREGDNLLLNYSDNGKGLSVSPEVFKRGMGMQNIESRLLNINAGYVILPYEAKGFAIQITYPIPANQAATIA</sequence>
<dbReference type="InterPro" id="IPR005467">
    <property type="entry name" value="His_kinase_dom"/>
</dbReference>
<keyword evidence="9" id="KW-0812">Transmembrane</keyword>
<dbReference type="AlphaFoldDB" id="A0A372NMX8"/>
<proteinExistence type="predicted"/>
<accession>A0A372NMX8</accession>
<evidence type="ECO:0000256" key="8">
    <source>
        <dbReference type="ARBA" id="ARBA00023012"/>
    </source>
</evidence>
<evidence type="ECO:0000256" key="3">
    <source>
        <dbReference type="ARBA" id="ARBA00022553"/>
    </source>
</evidence>
<comment type="catalytic activity">
    <reaction evidence="1">
        <text>ATP + protein L-histidine = ADP + protein N-phospho-L-histidine.</text>
        <dbReference type="EC" id="2.7.13.3"/>
    </reaction>
</comment>
<dbReference type="InterPro" id="IPR011712">
    <property type="entry name" value="Sig_transdc_His_kin_sub3_dim/P"/>
</dbReference>
<dbReference type="GO" id="GO:0046983">
    <property type="term" value="F:protein dimerization activity"/>
    <property type="evidence" value="ECO:0007669"/>
    <property type="project" value="InterPro"/>
</dbReference>
<dbReference type="Proteomes" id="UP000264217">
    <property type="component" value="Unassembled WGS sequence"/>
</dbReference>
<dbReference type="PROSITE" id="PS50109">
    <property type="entry name" value="HIS_KIN"/>
    <property type="match status" value="1"/>
</dbReference>
<organism evidence="11 12">
    <name type="scientific">Mucilaginibacter conchicola</name>
    <dbReference type="NCBI Taxonomy" id="2303333"/>
    <lineage>
        <taxon>Bacteria</taxon>
        <taxon>Pseudomonadati</taxon>
        <taxon>Bacteroidota</taxon>
        <taxon>Sphingobacteriia</taxon>
        <taxon>Sphingobacteriales</taxon>
        <taxon>Sphingobacteriaceae</taxon>
        <taxon>Mucilaginibacter</taxon>
    </lineage>
</organism>
<keyword evidence="9" id="KW-0472">Membrane</keyword>
<keyword evidence="3" id="KW-0597">Phosphoprotein</keyword>
<reference evidence="11 12" key="1">
    <citation type="submission" date="2018-08" db="EMBL/GenBank/DDBJ databases">
        <title>Mucilaginibacter sp. MYSH2.</title>
        <authorList>
            <person name="Seo T."/>
        </authorList>
    </citation>
    <scope>NUCLEOTIDE SEQUENCE [LARGE SCALE GENOMIC DNA]</scope>
    <source>
        <strain evidence="11 12">MYSH2</strain>
    </source>
</reference>
<dbReference type="InterPro" id="IPR003594">
    <property type="entry name" value="HATPase_dom"/>
</dbReference>
<keyword evidence="7" id="KW-0067">ATP-binding</keyword>
<dbReference type="PANTHER" id="PTHR24421">
    <property type="entry name" value="NITRATE/NITRITE SENSOR PROTEIN NARX-RELATED"/>
    <property type="match status" value="1"/>
</dbReference>
<dbReference type="GO" id="GO:0000155">
    <property type="term" value="F:phosphorelay sensor kinase activity"/>
    <property type="evidence" value="ECO:0007669"/>
    <property type="project" value="InterPro"/>
</dbReference>
<protein>
    <recommendedName>
        <fullName evidence="2">histidine kinase</fullName>
        <ecNumber evidence="2">2.7.13.3</ecNumber>
    </recommendedName>
</protein>
<feature type="domain" description="Histidine kinase" evidence="10">
    <location>
        <begin position="74"/>
        <end position="267"/>
    </location>
</feature>
<evidence type="ECO:0000256" key="9">
    <source>
        <dbReference type="SAM" id="Phobius"/>
    </source>
</evidence>
<dbReference type="Gene3D" id="1.20.5.1930">
    <property type="match status" value="1"/>
</dbReference>